<dbReference type="EMBL" id="MTZV01000002">
    <property type="protein sequence ID" value="PCE28349.1"/>
    <property type="molecule type" value="Genomic_DNA"/>
</dbReference>
<dbReference type="Proteomes" id="UP000218022">
    <property type="component" value="Unassembled WGS sequence"/>
</dbReference>
<comment type="caution">
    <text evidence="1">The sequence shown here is derived from an EMBL/GenBank/DDBJ whole genome shotgun (WGS) entry which is preliminary data.</text>
</comment>
<sequence length="88" mass="9562">MGASDRLEEKEQRGQVAGCDKAEKTMVCIMYVAITCCPPFFDVADAADPSTSRAARIFFTAGHAHSAVLVELSAVYLQPMNTQHIVEN</sequence>
<evidence type="ECO:0000313" key="2">
    <source>
        <dbReference type="Proteomes" id="UP000218022"/>
    </source>
</evidence>
<reference evidence="1 2" key="1">
    <citation type="submission" date="2017-01" db="EMBL/GenBank/DDBJ databases">
        <title>Whole-Genome Shotgun Sequencing of Two beta-Proteobacterial Species in Search of the Bulgecin Biosynthetic Cluster.</title>
        <authorList>
            <person name="Horsman M.E."/>
            <person name="Marous D.R."/>
            <person name="Li R."/>
            <person name="Oliver R.A."/>
            <person name="Byun B."/>
            <person name="Emrich S.J."/>
            <person name="Boggess B."/>
            <person name="Townsend C.A."/>
            <person name="Mobashery S."/>
        </authorList>
    </citation>
    <scope>NUCLEOTIDE SEQUENCE [LARGE SCALE GENOMIC DNA]</scope>
    <source>
        <strain evidence="1 2">ATCC 31363</strain>
    </source>
</reference>
<organism evidence="1 2">
    <name type="scientific">Paraburkholderia acidicola</name>
    <dbReference type="NCBI Taxonomy" id="1912599"/>
    <lineage>
        <taxon>Bacteria</taxon>
        <taxon>Pseudomonadati</taxon>
        <taxon>Pseudomonadota</taxon>
        <taxon>Betaproteobacteria</taxon>
        <taxon>Burkholderiales</taxon>
        <taxon>Burkholderiaceae</taxon>
        <taxon>Paraburkholderia</taxon>
    </lineage>
</organism>
<proteinExistence type="predicted"/>
<evidence type="ECO:0000313" key="1">
    <source>
        <dbReference type="EMBL" id="PCE28349.1"/>
    </source>
</evidence>
<dbReference type="RefSeq" id="WP_096718260.1">
    <property type="nucleotide sequence ID" value="NZ_MTZV01000002.1"/>
</dbReference>
<name>A0A2A4F7M3_9BURK</name>
<dbReference type="AlphaFoldDB" id="A0A2A4F7M3"/>
<protein>
    <submittedName>
        <fullName evidence="1">Uncharacterized protein</fullName>
    </submittedName>
</protein>
<accession>A0A2A4F7M3</accession>
<gene>
    <name evidence="1" type="ORF">BWP39_07465</name>
</gene>